<dbReference type="RefSeq" id="WP_116496430.1">
    <property type="nucleotide sequence ID" value="NZ_QENZ01000004.1"/>
</dbReference>
<dbReference type="Gene3D" id="3.30.300.20">
    <property type="match status" value="1"/>
</dbReference>
<dbReference type="InterPro" id="IPR015946">
    <property type="entry name" value="KH_dom-like_a/b"/>
</dbReference>
<gene>
    <name evidence="2" type="ORF">C7377_1198</name>
</gene>
<protein>
    <submittedName>
        <fullName evidence="2">Putative OsmC-like protein</fullName>
    </submittedName>
</protein>
<dbReference type="SUPFAM" id="SSF82784">
    <property type="entry name" value="OsmC-like"/>
    <property type="match status" value="1"/>
</dbReference>
<dbReference type="InterPro" id="IPR003718">
    <property type="entry name" value="OsmC/Ohr_fam"/>
</dbReference>
<keyword evidence="3" id="KW-1185">Reference proteome</keyword>
<comment type="caution">
    <text evidence="2">The sequence shown here is derived from an EMBL/GenBank/DDBJ whole genome shotgun (WGS) entry which is preliminary data.</text>
</comment>
<dbReference type="EMBL" id="QENZ01000004">
    <property type="protein sequence ID" value="PVX50877.1"/>
    <property type="molecule type" value="Genomic_DNA"/>
</dbReference>
<dbReference type="AlphaFoldDB" id="A0A7L4UPR9"/>
<evidence type="ECO:0000256" key="1">
    <source>
        <dbReference type="SAM" id="MobiDB-lite"/>
    </source>
</evidence>
<dbReference type="Pfam" id="PF02566">
    <property type="entry name" value="OsmC"/>
    <property type="match status" value="1"/>
</dbReference>
<dbReference type="PANTHER" id="PTHR39624:SF2">
    <property type="entry name" value="OSMC-LIKE PROTEIN"/>
    <property type="match status" value="1"/>
</dbReference>
<sequence>MGKFKSTYKGNLRVESVHLQSGSTIETDAPTDNNGKGERFSPTDLVATALANCMLTIMGMKAEQMTENIDGTTVEIEKIMASAPRRIREIRIDFYLPKKEYDSKTQQTLEAAALSCPVAKSLNPAITQVVTFHWE</sequence>
<reference evidence="2 3" key="1">
    <citation type="submission" date="2018-05" db="EMBL/GenBank/DDBJ databases">
        <title>Genomic Encyclopedia of Type Strains, Phase IV (KMG-IV): sequencing the most valuable type-strain genomes for metagenomic binning, comparative biology and taxonomic classification.</title>
        <authorList>
            <person name="Goeker M."/>
        </authorList>
    </citation>
    <scope>NUCLEOTIDE SEQUENCE [LARGE SCALE GENOMIC DNA]</scope>
    <source>
        <strain evidence="2 3">DSM 28579</strain>
    </source>
</reference>
<organism evidence="2 3">
    <name type="scientific">Balneicella halophila</name>
    <dbReference type="NCBI Taxonomy" id="1537566"/>
    <lineage>
        <taxon>Bacteria</taxon>
        <taxon>Pseudomonadati</taxon>
        <taxon>Bacteroidota</taxon>
        <taxon>Bacteroidia</taxon>
        <taxon>Bacteroidales</taxon>
        <taxon>Balneicellaceae</taxon>
        <taxon>Balneicella</taxon>
    </lineage>
</organism>
<accession>A0A7L4UPR9</accession>
<name>A0A7L4UPR9_BALHA</name>
<feature type="compositionally biased region" description="Polar residues" evidence="1">
    <location>
        <begin position="19"/>
        <end position="34"/>
    </location>
</feature>
<proteinExistence type="predicted"/>
<dbReference type="PANTHER" id="PTHR39624">
    <property type="entry name" value="PROTEIN INVOLVED IN RIMO-MEDIATED BETA-METHYLTHIOLATION OF RIBOSOMAL PROTEIN S12 YCAO"/>
    <property type="match status" value="1"/>
</dbReference>
<dbReference type="Proteomes" id="UP000251835">
    <property type="component" value="Unassembled WGS sequence"/>
</dbReference>
<dbReference type="OrthoDB" id="290036at2"/>
<dbReference type="InterPro" id="IPR036102">
    <property type="entry name" value="OsmC/Ohrsf"/>
</dbReference>
<evidence type="ECO:0000313" key="2">
    <source>
        <dbReference type="EMBL" id="PVX50877.1"/>
    </source>
</evidence>
<evidence type="ECO:0000313" key="3">
    <source>
        <dbReference type="Proteomes" id="UP000251835"/>
    </source>
</evidence>
<feature type="region of interest" description="Disordered" evidence="1">
    <location>
        <begin position="19"/>
        <end position="41"/>
    </location>
</feature>